<gene>
    <name evidence="2" type="ORF">Zmor_024847</name>
</gene>
<dbReference type="Pfam" id="PF00078">
    <property type="entry name" value="RVT_1"/>
    <property type="match status" value="1"/>
</dbReference>
<dbReference type="PROSITE" id="PS50878">
    <property type="entry name" value="RT_POL"/>
    <property type="match status" value="1"/>
</dbReference>
<keyword evidence="3" id="KW-1185">Reference proteome</keyword>
<dbReference type="Pfam" id="PF14529">
    <property type="entry name" value="Exo_endo_phos_2"/>
    <property type="match status" value="1"/>
</dbReference>
<reference evidence="2" key="1">
    <citation type="journal article" date="2023" name="G3 (Bethesda)">
        <title>Whole genome assemblies of Zophobas morio and Tenebrio molitor.</title>
        <authorList>
            <person name="Kaur S."/>
            <person name="Stinson S.A."/>
            <person name="diCenzo G.C."/>
        </authorList>
    </citation>
    <scope>NUCLEOTIDE SEQUENCE</scope>
    <source>
        <strain evidence="2">QUZm001</strain>
    </source>
</reference>
<dbReference type="Proteomes" id="UP001168821">
    <property type="component" value="Unassembled WGS sequence"/>
</dbReference>
<dbReference type="InterPro" id="IPR043502">
    <property type="entry name" value="DNA/RNA_pol_sf"/>
</dbReference>
<evidence type="ECO:0000313" key="2">
    <source>
        <dbReference type="EMBL" id="KAJ3642026.1"/>
    </source>
</evidence>
<dbReference type="EMBL" id="JALNTZ010000008">
    <property type="protein sequence ID" value="KAJ3642026.1"/>
    <property type="molecule type" value="Genomic_DNA"/>
</dbReference>
<name>A0AA38HS95_9CUCU</name>
<accession>A0AA38HS95</accession>
<dbReference type="InterPro" id="IPR036691">
    <property type="entry name" value="Endo/exonu/phosph_ase_sf"/>
</dbReference>
<sequence>MVTQHRFLQVNLNRSAMAMALMRKTIEEKNIDLVLAQEPNIKALGTSDIYCDTKQDAVIIVCDIFKSNVSECGKGPGYVWVRIEDTLYYSCYFSPNKSNQQFLCFLDKLQRDIKGKKNTNKMIISGDLNAKSKTWGAKYTDSRGKILEEFIAEAGLWIINVGNRPTFQTERGSSVIDITLATEMVAKEISNWYVDTDSENLSNHNNIFYTRNKQTKRIQEPEKTNSWILNTAGLEKIKKQIAEYWDFPINADLNEKVKYLRETIKEVCNNSLSKTNKSKRRPPVYWWNAEIAELRRTTIKKRREMTKTGRDINIEDRRKQAEVAYKKAKLNLKIAIRKAKSDAWKSLLLEIDEDRWGKGYKIITKKFRKCMPIPDEETEEAQIKKLFPSKPQITWDEPEYTEQQPNFTVEELKEALSKCKNKKAPGPDGIKIEIIKAVAEGNYHLLLDCINSLWQKGAFPTEWKIAKLVLIEKPMKPEMQNKEFRPICLLNNISKLYERLIKTRLENEIRENGDLSEQQYGFRCGRSTLDAIKYVMQRAEETNKVGYKNRGFCLLVTLDISNAFNSARWEIIVEELINKKIGSHLIKVIQKYLTNRKIRTSRGRVQEITCGVPQGSVLGPILWNVLYDRILKIKCPKGTSLVAFADDLAVVVCAKSEIEMQEKAKDAIQLVKNELDKMDLTLNLEKTDAVLLSGRRKLPELKIKISENFYVKTQKKIKYLGLVIDKDLRMAAHVDHVVSHAEKKAVAIMRLMPNIGGPGDTTRRIYATVAKSVIMYAAPLWMKVWKTKIYKEKLERLNRRLAIRVARAYRTVRHSAVLVIAGLPPLELLAIEKEDIEKGKSKEMSRRDLLTNWQARWNEERCWTKELINNIEPWINRGHGELNYNLSMVLTGHGTFNTYRKRIKKDETGLCWFCEEDVKDTPEHTVFECKRFKEKRLELNTKIKDSISKENMTNMMIKSEKNWNDINKYINDIMDVKREKERSIERKK</sequence>
<comment type="caution">
    <text evidence="2">The sequence shown here is derived from an EMBL/GenBank/DDBJ whole genome shotgun (WGS) entry which is preliminary data.</text>
</comment>
<dbReference type="CDD" id="cd01650">
    <property type="entry name" value="RT_nLTR_like"/>
    <property type="match status" value="1"/>
</dbReference>
<protein>
    <recommendedName>
        <fullName evidence="1">Reverse transcriptase domain-containing protein</fullName>
    </recommendedName>
</protein>
<dbReference type="InterPro" id="IPR005135">
    <property type="entry name" value="Endo/exonuclease/phosphatase"/>
</dbReference>
<dbReference type="SUPFAM" id="SSF56672">
    <property type="entry name" value="DNA/RNA polymerases"/>
    <property type="match status" value="1"/>
</dbReference>
<feature type="domain" description="Reverse transcriptase" evidence="1">
    <location>
        <begin position="452"/>
        <end position="724"/>
    </location>
</feature>
<evidence type="ECO:0000259" key="1">
    <source>
        <dbReference type="PROSITE" id="PS50878"/>
    </source>
</evidence>
<dbReference type="GO" id="GO:0071897">
    <property type="term" value="P:DNA biosynthetic process"/>
    <property type="evidence" value="ECO:0007669"/>
    <property type="project" value="UniProtKB-ARBA"/>
</dbReference>
<dbReference type="Gene3D" id="3.60.10.10">
    <property type="entry name" value="Endonuclease/exonuclease/phosphatase"/>
    <property type="match status" value="1"/>
</dbReference>
<organism evidence="2 3">
    <name type="scientific">Zophobas morio</name>
    <dbReference type="NCBI Taxonomy" id="2755281"/>
    <lineage>
        <taxon>Eukaryota</taxon>
        <taxon>Metazoa</taxon>
        <taxon>Ecdysozoa</taxon>
        <taxon>Arthropoda</taxon>
        <taxon>Hexapoda</taxon>
        <taxon>Insecta</taxon>
        <taxon>Pterygota</taxon>
        <taxon>Neoptera</taxon>
        <taxon>Endopterygota</taxon>
        <taxon>Coleoptera</taxon>
        <taxon>Polyphaga</taxon>
        <taxon>Cucujiformia</taxon>
        <taxon>Tenebrionidae</taxon>
        <taxon>Zophobas</taxon>
    </lineage>
</organism>
<dbReference type="PANTHER" id="PTHR19446">
    <property type="entry name" value="REVERSE TRANSCRIPTASES"/>
    <property type="match status" value="1"/>
</dbReference>
<dbReference type="AlphaFoldDB" id="A0AA38HS95"/>
<dbReference type="SUPFAM" id="SSF56219">
    <property type="entry name" value="DNase I-like"/>
    <property type="match status" value="1"/>
</dbReference>
<evidence type="ECO:0000313" key="3">
    <source>
        <dbReference type="Proteomes" id="UP001168821"/>
    </source>
</evidence>
<dbReference type="InterPro" id="IPR000477">
    <property type="entry name" value="RT_dom"/>
</dbReference>
<dbReference type="GO" id="GO:0003824">
    <property type="term" value="F:catalytic activity"/>
    <property type="evidence" value="ECO:0007669"/>
    <property type="project" value="InterPro"/>
</dbReference>
<proteinExistence type="predicted"/>
<dbReference type="CDD" id="cd09077">
    <property type="entry name" value="R1-I-EN"/>
    <property type="match status" value="1"/>
</dbReference>